<dbReference type="Proteomes" id="UP001190700">
    <property type="component" value="Unassembled WGS sequence"/>
</dbReference>
<dbReference type="InterPro" id="IPR009445">
    <property type="entry name" value="TMEM85/Emc4"/>
</dbReference>
<comment type="similarity">
    <text evidence="2">Belongs to the EMC4 family.</text>
</comment>
<evidence type="ECO:0000256" key="3">
    <source>
        <dbReference type="ARBA" id="ARBA00020820"/>
    </source>
</evidence>
<accession>A0AAE0BXL9</accession>
<dbReference type="AlphaFoldDB" id="A0AAE0BXL9"/>
<dbReference type="GO" id="GO:0005789">
    <property type="term" value="C:endoplasmic reticulum membrane"/>
    <property type="evidence" value="ECO:0007669"/>
    <property type="project" value="UniProtKB-SubCell"/>
</dbReference>
<keyword evidence="10" id="KW-1185">Reference proteome</keyword>
<evidence type="ECO:0000256" key="2">
    <source>
        <dbReference type="ARBA" id="ARBA00007715"/>
    </source>
</evidence>
<evidence type="ECO:0000256" key="7">
    <source>
        <dbReference type="ARBA" id="ARBA00023136"/>
    </source>
</evidence>
<feature type="transmembrane region" description="Helical" evidence="8">
    <location>
        <begin position="68"/>
        <end position="93"/>
    </location>
</feature>
<protein>
    <recommendedName>
        <fullName evidence="3">ER membrane protein complex subunit 4</fullName>
    </recommendedName>
</protein>
<keyword evidence="5" id="KW-0256">Endoplasmic reticulum</keyword>
<evidence type="ECO:0000256" key="5">
    <source>
        <dbReference type="ARBA" id="ARBA00022824"/>
    </source>
</evidence>
<keyword evidence="4 8" id="KW-0812">Transmembrane</keyword>
<evidence type="ECO:0000256" key="6">
    <source>
        <dbReference type="ARBA" id="ARBA00022989"/>
    </source>
</evidence>
<evidence type="ECO:0000256" key="1">
    <source>
        <dbReference type="ARBA" id="ARBA00004477"/>
    </source>
</evidence>
<comment type="caution">
    <text evidence="9">The sequence shown here is derived from an EMBL/GenBank/DDBJ whole genome shotgun (WGS) entry which is preliminary data.</text>
</comment>
<reference evidence="9 10" key="1">
    <citation type="journal article" date="2015" name="Genome Biol. Evol.">
        <title>Comparative Genomics of a Bacterivorous Green Alga Reveals Evolutionary Causalities and Consequences of Phago-Mixotrophic Mode of Nutrition.</title>
        <authorList>
            <person name="Burns J.A."/>
            <person name="Paasch A."/>
            <person name="Narechania A."/>
            <person name="Kim E."/>
        </authorList>
    </citation>
    <scope>NUCLEOTIDE SEQUENCE [LARGE SCALE GENOMIC DNA]</scope>
    <source>
        <strain evidence="9 10">PLY_AMNH</strain>
    </source>
</reference>
<gene>
    <name evidence="9" type="ORF">CYMTET_46489</name>
</gene>
<evidence type="ECO:0000313" key="9">
    <source>
        <dbReference type="EMBL" id="KAK3243874.1"/>
    </source>
</evidence>
<feature type="transmembrane region" description="Helical" evidence="8">
    <location>
        <begin position="114"/>
        <end position="133"/>
    </location>
</feature>
<keyword evidence="6 8" id="KW-1133">Transmembrane helix</keyword>
<evidence type="ECO:0000256" key="8">
    <source>
        <dbReference type="SAM" id="Phobius"/>
    </source>
</evidence>
<evidence type="ECO:0000313" key="10">
    <source>
        <dbReference type="Proteomes" id="UP001190700"/>
    </source>
</evidence>
<proteinExistence type="inferred from homology"/>
<comment type="subcellular location">
    <subcellularLocation>
        <location evidence="1">Endoplasmic reticulum membrane</location>
        <topology evidence="1">Multi-pass membrane protein</topology>
    </subcellularLocation>
</comment>
<dbReference type="PANTHER" id="PTHR19315">
    <property type="entry name" value="ER MEMBRANE PROTEIN COMPLEX SUBUNIT 4"/>
    <property type="match status" value="1"/>
</dbReference>
<name>A0AAE0BXL9_9CHLO</name>
<organism evidence="9 10">
    <name type="scientific">Cymbomonas tetramitiformis</name>
    <dbReference type="NCBI Taxonomy" id="36881"/>
    <lineage>
        <taxon>Eukaryota</taxon>
        <taxon>Viridiplantae</taxon>
        <taxon>Chlorophyta</taxon>
        <taxon>Pyramimonadophyceae</taxon>
        <taxon>Pyramimonadales</taxon>
        <taxon>Pyramimonadaceae</taxon>
        <taxon>Cymbomonas</taxon>
    </lineage>
</organism>
<keyword evidence="7 8" id="KW-0472">Membrane</keyword>
<dbReference type="Pfam" id="PF06417">
    <property type="entry name" value="EMC4"/>
    <property type="match status" value="1"/>
</dbReference>
<sequence>MAGKWKMDFTEGSHKSQSLPNPVGYVTSLTDVGESGAVKKHEVDPELKQKKVWELAQSPFKNVAMMAFMMWMSGNSIQVFSIGITFTGIFQPIKAIMGSGPLFARFADAKTETVLPRLQFCAIQFGGFLFALYKLNTMGLMPTHTSDWISSLAVPQAMEYSYGGNPLM</sequence>
<evidence type="ECO:0000256" key="4">
    <source>
        <dbReference type="ARBA" id="ARBA00022692"/>
    </source>
</evidence>
<dbReference type="EMBL" id="LGRX02032587">
    <property type="protein sequence ID" value="KAK3243874.1"/>
    <property type="molecule type" value="Genomic_DNA"/>
</dbReference>